<dbReference type="CDD" id="cd02440">
    <property type="entry name" value="AdoMet_MTases"/>
    <property type="match status" value="1"/>
</dbReference>
<keyword evidence="2" id="KW-0489">Methyltransferase</keyword>
<dbReference type="GO" id="GO:0032259">
    <property type="term" value="P:methylation"/>
    <property type="evidence" value="ECO:0007669"/>
    <property type="project" value="UniProtKB-KW"/>
</dbReference>
<evidence type="ECO:0000313" key="2">
    <source>
        <dbReference type="EMBL" id="KAF2128300.1"/>
    </source>
</evidence>
<dbReference type="Gene3D" id="3.40.50.150">
    <property type="entry name" value="Vaccinia Virus protein VP39"/>
    <property type="match status" value="1"/>
</dbReference>
<evidence type="ECO:0000313" key="3">
    <source>
        <dbReference type="Proteomes" id="UP000799771"/>
    </source>
</evidence>
<dbReference type="OrthoDB" id="3647at2759"/>
<dbReference type="GO" id="GO:0008168">
    <property type="term" value="F:methyltransferase activity"/>
    <property type="evidence" value="ECO:0007669"/>
    <property type="project" value="UniProtKB-KW"/>
</dbReference>
<name>A0A6A6A915_9PLEO</name>
<keyword evidence="1 2" id="KW-0808">Transferase</keyword>
<accession>A0A6A6A915</accession>
<dbReference type="GeneID" id="54408716"/>
<dbReference type="AlphaFoldDB" id="A0A6A6A915"/>
<reference evidence="2" key="1">
    <citation type="journal article" date="2020" name="Stud. Mycol.">
        <title>101 Dothideomycetes genomes: a test case for predicting lifestyles and emergence of pathogens.</title>
        <authorList>
            <person name="Haridas S."/>
            <person name="Albert R."/>
            <person name="Binder M."/>
            <person name="Bloem J."/>
            <person name="Labutti K."/>
            <person name="Salamov A."/>
            <person name="Andreopoulos B."/>
            <person name="Baker S."/>
            <person name="Barry K."/>
            <person name="Bills G."/>
            <person name="Bluhm B."/>
            <person name="Cannon C."/>
            <person name="Castanera R."/>
            <person name="Culley D."/>
            <person name="Daum C."/>
            <person name="Ezra D."/>
            <person name="Gonzalez J."/>
            <person name="Henrissat B."/>
            <person name="Kuo A."/>
            <person name="Liang C."/>
            <person name="Lipzen A."/>
            <person name="Lutzoni F."/>
            <person name="Magnuson J."/>
            <person name="Mondo S."/>
            <person name="Nolan M."/>
            <person name="Ohm R."/>
            <person name="Pangilinan J."/>
            <person name="Park H.-J."/>
            <person name="Ramirez L."/>
            <person name="Alfaro M."/>
            <person name="Sun H."/>
            <person name="Tritt A."/>
            <person name="Yoshinaga Y."/>
            <person name="Zwiers L.-H."/>
            <person name="Turgeon B."/>
            <person name="Goodwin S."/>
            <person name="Spatafora J."/>
            <person name="Crous P."/>
            <person name="Grigoriev I."/>
        </authorList>
    </citation>
    <scope>NUCLEOTIDE SEQUENCE</scope>
    <source>
        <strain evidence="2">CBS 119687</strain>
    </source>
</reference>
<dbReference type="Pfam" id="PF13489">
    <property type="entry name" value="Methyltransf_23"/>
    <property type="match status" value="1"/>
</dbReference>
<sequence length="236" mass="25850">MTTSQTIGELNSEFFDSIAKSTYSADWVRNLVQQISSFLREHVEWIAPPKEGGWRVLDYACGSGIASMALTAHASVLRGIDISGGMVDQYNATALSLNLKPEQMHGVRGNILENDETLNGSEFQRFDVAIMSMALHHVEDPAAMVKKLTERLVPGGSLVIIDWLPHGEKAGEQGMRSHSHLISHYGFSEAEMQDMYAQAGLGDFGFLLHPEQSEILGGGMNQLFFARGKLPVSSDP</sequence>
<dbReference type="InterPro" id="IPR029063">
    <property type="entry name" value="SAM-dependent_MTases_sf"/>
</dbReference>
<organism evidence="2 3">
    <name type="scientific">Dothidotthia symphoricarpi CBS 119687</name>
    <dbReference type="NCBI Taxonomy" id="1392245"/>
    <lineage>
        <taxon>Eukaryota</taxon>
        <taxon>Fungi</taxon>
        <taxon>Dikarya</taxon>
        <taxon>Ascomycota</taxon>
        <taxon>Pezizomycotina</taxon>
        <taxon>Dothideomycetes</taxon>
        <taxon>Pleosporomycetidae</taxon>
        <taxon>Pleosporales</taxon>
        <taxon>Dothidotthiaceae</taxon>
        <taxon>Dothidotthia</taxon>
    </lineage>
</organism>
<dbReference type="PANTHER" id="PTHR43861">
    <property type="entry name" value="TRANS-ACONITATE 2-METHYLTRANSFERASE-RELATED"/>
    <property type="match status" value="1"/>
</dbReference>
<evidence type="ECO:0000256" key="1">
    <source>
        <dbReference type="ARBA" id="ARBA00022679"/>
    </source>
</evidence>
<proteinExistence type="predicted"/>
<dbReference type="Proteomes" id="UP000799771">
    <property type="component" value="Unassembled WGS sequence"/>
</dbReference>
<dbReference type="SUPFAM" id="SSF53335">
    <property type="entry name" value="S-adenosyl-L-methionine-dependent methyltransferases"/>
    <property type="match status" value="1"/>
</dbReference>
<gene>
    <name evidence="2" type="ORF">P153DRAFT_367469</name>
</gene>
<keyword evidence="3" id="KW-1185">Reference proteome</keyword>
<protein>
    <submittedName>
        <fullName evidence="2">S-adenosyl-L-methionine-dependent methyltransferase</fullName>
    </submittedName>
</protein>
<dbReference type="EMBL" id="ML977508">
    <property type="protein sequence ID" value="KAF2128300.1"/>
    <property type="molecule type" value="Genomic_DNA"/>
</dbReference>
<dbReference type="PANTHER" id="PTHR43861:SF3">
    <property type="entry name" value="PUTATIVE (AFU_ORTHOLOGUE AFUA_2G14390)-RELATED"/>
    <property type="match status" value="1"/>
</dbReference>
<dbReference type="RefSeq" id="XP_033522689.1">
    <property type="nucleotide sequence ID" value="XM_033668284.1"/>
</dbReference>